<sequence>MPDPTYTSTTSTRTRRTRFVCISDTHNRTVKLPPGDVLIHAGDLTNQGSHSELSKAVQWLEKAKFEAKIIVAGNHDITLDRDFYTEHGAYFHNQAPQDPSQCLSLLTSSPSVTYLAHSSATVRLSSAAGPRTTFTVFGSPYSPRDGLWAFAYDRSTPTPSSAPAPAAALASATASPARPALPAAANLWSAIPLATDILVTHAPPRAHGDECATRGRALGCEDLRRALWRVRPRLHVCGHVHEGRGAARVRWALAGRNVAWAEEGTTVWEDPGRAGAKMSLVDLTGRGGGGSPLENDGAVTGRLLRVSCACVRVRVGLSVPVGPDDVTERGSIDDTLRAWDWDREQGTCSFHLCGSSPPS</sequence>
<proteinExistence type="predicted"/>
<dbReference type="Gene3D" id="3.60.21.10">
    <property type="match status" value="1"/>
</dbReference>
<evidence type="ECO:0000259" key="1">
    <source>
        <dbReference type="Pfam" id="PF00149"/>
    </source>
</evidence>
<name>A0AAD9M9X3_9PEZI</name>
<dbReference type="InterPro" id="IPR029052">
    <property type="entry name" value="Metallo-depent_PP-like"/>
</dbReference>
<dbReference type="EMBL" id="JAQQPM010000003">
    <property type="protein sequence ID" value="KAK2069434.1"/>
    <property type="molecule type" value="Genomic_DNA"/>
</dbReference>
<dbReference type="InterPro" id="IPR051693">
    <property type="entry name" value="UPF0046_metallophosphoest"/>
</dbReference>
<keyword evidence="3" id="KW-1185">Reference proteome</keyword>
<dbReference type="GO" id="GO:0016787">
    <property type="term" value="F:hydrolase activity"/>
    <property type="evidence" value="ECO:0007669"/>
    <property type="project" value="InterPro"/>
</dbReference>
<dbReference type="SUPFAM" id="SSF56300">
    <property type="entry name" value="Metallo-dependent phosphatases"/>
    <property type="match status" value="1"/>
</dbReference>
<gene>
    <name evidence="2" type="ORF">P8C59_004017</name>
</gene>
<dbReference type="Proteomes" id="UP001217918">
    <property type="component" value="Unassembled WGS sequence"/>
</dbReference>
<accession>A0AAD9M9X3</accession>
<organism evidence="2 3">
    <name type="scientific">Phyllachora maydis</name>
    <dbReference type="NCBI Taxonomy" id="1825666"/>
    <lineage>
        <taxon>Eukaryota</taxon>
        <taxon>Fungi</taxon>
        <taxon>Dikarya</taxon>
        <taxon>Ascomycota</taxon>
        <taxon>Pezizomycotina</taxon>
        <taxon>Sordariomycetes</taxon>
        <taxon>Sordariomycetidae</taxon>
        <taxon>Phyllachorales</taxon>
        <taxon>Phyllachoraceae</taxon>
        <taxon>Phyllachora</taxon>
    </lineage>
</organism>
<evidence type="ECO:0000313" key="3">
    <source>
        <dbReference type="Proteomes" id="UP001217918"/>
    </source>
</evidence>
<dbReference type="PANTHER" id="PTHR12905:SF16">
    <property type="entry name" value="SER_THR PROTEIN PHOSPHATASE FAMILY PROTEIN (AFU_ORTHOLOGUE AFUA_1G06000)"/>
    <property type="match status" value="1"/>
</dbReference>
<comment type="caution">
    <text evidence="2">The sequence shown here is derived from an EMBL/GenBank/DDBJ whole genome shotgun (WGS) entry which is preliminary data.</text>
</comment>
<dbReference type="CDD" id="cd07379">
    <property type="entry name" value="MPP_239FB"/>
    <property type="match status" value="1"/>
</dbReference>
<feature type="domain" description="Calcineurin-like phosphoesterase" evidence="1">
    <location>
        <begin position="18"/>
        <end position="242"/>
    </location>
</feature>
<dbReference type="Pfam" id="PF00149">
    <property type="entry name" value="Metallophos"/>
    <property type="match status" value="1"/>
</dbReference>
<dbReference type="InterPro" id="IPR004843">
    <property type="entry name" value="Calcineurin-like_PHP"/>
</dbReference>
<dbReference type="AlphaFoldDB" id="A0AAD9M9X3"/>
<reference evidence="2" key="1">
    <citation type="journal article" date="2023" name="Mol. Plant Microbe Interact.">
        <title>Elucidating the Obligate Nature and Biological Capacity of an Invasive Fungal Corn Pathogen.</title>
        <authorList>
            <person name="MacCready J.S."/>
            <person name="Roggenkamp E.M."/>
            <person name="Gdanetz K."/>
            <person name="Chilvers M.I."/>
        </authorList>
    </citation>
    <scope>NUCLEOTIDE SEQUENCE</scope>
    <source>
        <strain evidence="2">PM02</strain>
    </source>
</reference>
<dbReference type="PANTHER" id="PTHR12905">
    <property type="entry name" value="METALLOPHOSPHOESTERASE"/>
    <property type="match status" value="1"/>
</dbReference>
<evidence type="ECO:0000313" key="2">
    <source>
        <dbReference type="EMBL" id="KAK2069434.1"/>
    </source>
</evidence>
<protein>
    <recommendedName>
        <fullName evidence="1">Calcineurin-like phosphoesterase domain-containing protein</fullName>
    </recommendedName>
</protein>